<organism evidence="4 5">
    <name type="scientific">Cryomyces antarcticus</name>
    <dbReference type="NCBI Taxonomy" id="329879"/>
    <lineage>
        <taxon>Eukaryota</taxon>
        <taxon>Fungi</taxon>
        <taxon>Dikarya</taxon>
        <taxon>Ascomycota</taxon>
        <taxon>Pezizomycotina</taxon>
        <taxon>Dothideomycetes</taxon>
        <taxon>Dothideomycetes incertae sedis</taxon>
        <taxon>Cryomyces</taxon>
    </lineage>
</organism>
<dbReference type="InterPro" id="IPR036380">
    <property type="entry name" value="Isochorismatase-like_sf"/>
</dbReference>
<proteinExistence type="inferred from homology"/>
<comment type="caution">
    <text evidence="4">The sequence shown here is derived from an EMBL/GenBank/DDBJ whole genome shotgun (WGS) entry which is preliminary data.</text>
</comment>
<evidence type="ECO:0000256" key="1">
    <source>
        <dbReference type="ARBA" id="ARBA00006336"/>
    </source>
</evidence>
<dbReference type="Gene3D" id="3.40.50.850">
    <property type="entry name" value="Isochorismatase-like"/>
    <property type="match status" value="1"/>
</dbReference>
<feature type="domain" description="Isochorismatase-like" evidence="3">
    <location>
        <begin position="5"/>
        <end position="186"/>
    </location>
</feature>
<evidence type="ECO:0000313" key="5">
    <source>
        <dbReference type="Proteomes" id="UP001357485"/>
    </source>
</evidence>
<dbReference type="CDD" id="cd00431">
    <property type="entry name" value="cysteine_hydrolases"/>
    <property type="match status" value="1"/>
</dbReference>
<keyword evidence="2" id="KW-0378">Hydrolase</keyword>
<dbReference type="SUPFAM" id="SSF52499">
    <property type="entry name" value="Isochorismatase-like hydrolases"/>
    <property type="match status" value="1"/>
</dbReference>
<keyword evidence="5" id="KW-1185">Reference proteome</keyword>
<evidence type="ECO:0000256" key="2">
    <source>
        <dbReference type="ARBA" id="ARBA00022801"/>
    </source>
</evidence>
<comment type="similarity">
    <text evidence="1">Belongs to the isochorismatase family.</text>
</comment>
<reference evidence="4 5" key="1">
    <citation type="submission" date="2023-08" db="EMBL/GenBank/DDBJ databases">
        <title>Black Yeasts Isolated from many extreme environments.</title>
        <authorList>
            <person name="Coleine C."/>
            <person name="Stajich J.E."/>
            <person name="Selbmann L."/>
        </authorList>
    </citation>
    <scope>NUCLEOTIDE SEQUENCE [LARGE SCALE GENOMIC DNA]</scope>
    <source>
        <strain evidence="4 5">CCFEE 536</strain>
    </source>
</reference>
<dbReference type="Pfam" id="PF00857">
    <property type="entry name" value="Isochorismatase"/>
    <property type="match status" value="1"/>
</dbReference>
<evidence type="ECO:0000259" key="3">
    <source>
        <dbReference type="Pfam" id="PF00857"/>
    </source>
</evidence>
<accession>A0ABR0KUW3</accession>
<dbReference type="EMBL" id="JAVRRA010024621">
    <property type="protein sequence ID" value="KAK5131970.1"/>
    <property type="molecule type" value="Genomic_DNA"/>
</dbReference>
<dbReference type="PANTHER" id="PTHR43540:SF16">
    <property type="entry name" value="ISOCHORISMATASE-LIKE DOMAIN-CONTAINING PROTEIN"/>
    <property type="match status" value="1"/>
</dbReference>
<dbReference type="Proteomes" id="UP001357485">
    <property type="component" value="Unassembled WGS sequence"/>
</dbReference>
<sequence length="204" mass="22963">MASHTALIFIDPYNDFIHPAGKLYSALVESLKDTDTITHMHEVLAAARAARIPVYYVLHQQYKPGNYDGWQQMTANHVALKEGKVFEEGSWGARIFEGMEPVRENGDVVLSKHWNSSSFQNTDLDFLLRQREITHVVFAGLVTNTCVETTARYAYELTDATAAFSTEQKNAATNIIWPLFAQKVTTTAAWTAGLKGEKREKYES</sequence>
<gene>
    <name evidence="4" type="ORF">LTR16_000191</name>
</gene>
<evidence type="ECO:0000313" key="4">
    <source>
        <dbReference type="EMBL" id="KAK5131970.1"/>
    </source>
</evidence>
<name>A0ABR0KUW3_9PEZI</name>
<dbReference type="InterPro" id="IPR050272">
    <property type="entry name" value="Isochorismatase-like_hydrls"/>
</dbReference>
<dbReference type="PANTHER" id="PTHR43540">
    <property type="entry name" value="PEROXYUREIDOACRYLATE/UREIDOACRYLATE AMIDOHYDROLASE-RELATED"/>
    <property type="match status" value="1"/>
</dbReference>
<protein>
    <recommendedName>
        <fullName evidence="3">Isochorismatase-like domain-containing protein</fullName>
    </recommendedName>
</protein>
<dbReference type="InterPro" id="IPR000868">
    <property type="entry name" value="Isochorismatase-like_dom"/>
</dbReference>